<evidence type="ECO:0000256" key="1">
    <source>
        <dbReference type="SAM" id="MobiDB-lite"/>
    </source>
</evidence>
<dbReference type="PANTHER" id="PTHR43649">
    <property type="entry name" value="ARABINOSE-BINDING PROTEIN-RELATED"/>
    <property type="match status" value="1"/>
</dbReference>
<comment type="caution">
    <text evidence="2">The sequence shown here is derived from an EMBL/GenBank/DDBJ whole genome shotgun (WGS) entry which is preliminary data.</text>
</comment>
<dbReference type="SUPFAM" id="SSF53850">
    <property type="entry name" value="Periplasmic binding protein-like II"/>
    <property type="match status" value="1"/>
</dbReference>
<organism evidence="2 3">
    <name type="scientific">Paenibacillus sedimenti</name>
    <dbReference type="NCBI Taxonomy" id="2770274"/>
    <lineage>
        <taxon>Bacteria</taxon>
        <taxon>Bacillati</taxon>
        <taxon>Bacillota</taxon>
        <taxon>Bacilli</taxon>
        <taxon>Bacillales</taxon>
        <taxon>Paenibacillaceae</taxon>
        <taxon>Paenibacillus</taxon>
    </lineage>
</organism>
<dbReference type="Gene3D" id="3.40.190.10">
    <property type="entry name" value="Periplasmic binding protein-like II"/>
    <property type="match status" value="1"/>
</dbReference>
<protein>
    <submittedName>
        <fullName evidence="2">Extracellular solute-binding protein</fullName>
    </submittedName>
</protein>
<dbReference type="EMBL" id="JACVVD010000001">
    <property type="protein sequence ID" value="MBD0378770.1"/>
    <property type="molecule type" value="Genomic_DNA"/>
</dbReference>
<feature type="compositionally biased region" description="Polar residues" evidence="1">
    <location>
        <begin position="9"/>
        <end position="20"/>
    </location>
</feature>
<keyword evidence="3" id="KW-1185">Reference proteome</keyword>
<dbReference type="AlphaFoldDB" id="A0A926KMJ3"/>
<evidence type="ECO:0000313" key="3">
    <source>
        <dbReference type="Proteomes" id="UP000650466"/>
    </source>
</evidence>
<feature type="region of interest" description="Disordered" evidence="1">
    <location>
        <begin position="1"/>
        <end position="39"/>
    </location>
</feature>
<gene>
    <name evidence="2" type="ORF">ICC18_01365</name>
</gene>
<proteinExistence type="predicted"/>
<sequence length="435" mass="47559">MAISLLAGCSSNAGTSSTPAGSEAPKKEQAAETPKADNTGGKKTELVFWTLFAGGDGEYMDQIISSFNKSQDNITIKNVKLEWAEYYTKLVTGVSGGKGPDIGISHTSKLPELIKAGVVTELDATGKAINLNWDNYNSNILSSATVGGKHYAVPIDTHPFIMYYNKKHLQTAGLLSADGKPTLEPGGDGFVKFLTTLKDKLPKDVTPFAFSNNADDPYRLWWALYSQQGGNDVIADDGKTPSIDMDKAIKAANYIKDLYYTSKVIKPQDPDFYKTFQSGKGAIMMTGVWATGTWETTKDLDFGAMPIPNIFGNTKTWGDSHTIILPVTAKEDPKKREAALTFANYVAEKGGQIWAKAGHIPANKTVLDTPEFKALKYRSDYANVAGDVVFPKVSEKTWPKNDILKKYLDEIWLNKTATDAVFKKIEGELKTTMSK</sequence>
<name>A0A926KMJ3_9BACL</name>
<dbReference type="Proteomes" id="UP000650466">
    <property type="component" value="Unassembled WGS sequence"/>
</dbReference>
<dbReference type="InterPro" id="IPR050490">
    <property type="entry name" value="Bact_solute-bd_prot1"/>
</dbReference>
<reference evidence="2" key="1">
    <citation type="submission" date="2020-09" db="EMBL/GenBank/DDBJ databases">
        <title>Draft Genome Sequence of Paenibacillus sp. WST5.</title>
        <authorList>
            <person name="Bao Z."/>
        </authorList>
    </citation>
    <scope>NUCLEOTIDE SEQUENCE</scope>
    <source>
        <strain evidence="2">WST5</strain>
    </source>
</reference>
<dbReference type="PANTHER" id="PTHR43649:SF14">
    <property type="entry name" value="BLR3389 PROTEIN"/>
    <property type="match status" value="1"/>
</dbReference>
<accession>A0A926KMJ3</accession>
<evidence type="ECO:0000313" key="2">
    <source>
        <dbReference type="EMBL" id="MBD0378770.1"/>
    </source>
</evidence>